<keyword evidence="2" id="KW-1133">Transmembrane helix</keyword>
<comment type="caution">
    <text evidence="3">The sequence shown here is derived from an EMBL/GenBank/DDBJ whole genome shotgun (WGS) entry which is preliminary data.</text>
</comment>
<protein>
    <submittedName>
        <fullName evidence="3">Uncharacterized protein</fullName>
    </submittedName>
</protein>
<accession>A0A8K0CX36</accession>
<keyword evidence="2" id="KW-0472">Membrane</keyword>
<evidence type="ECO:0000256" key="2">
    <source>
        <dbReference type="SAM" id="Phobius"/>
    </source>
</evidence>
<keyword evidence="4" id="KW-1185">Reference proteome</keyword>
<gene>
    <name evidence="3" type="ORF">ILUMI_12124</name>
</gene>
<name>A0A8K0CX36_IGNLU</name>
<evidence type="ECO:0000313" key="4">
    <source>
        <dbReference type="Proteomes" id="UP000801492"/>
    </source>
</evidence>
<feature type="region of interest" description="Disordered" evidence="1">
    <location>
        <begin position="73"/>
        <end position="122"/>
    </location>
</feature>
<dbReference type="EMBL" id="VTPC01007400">
    <property type="protein sequence ID" value="KAF2894049.1"/>
    <property type="molecule type" value="Genomic_DNA"/>
</dbReference>
<dbReference type="AlphaFoldDB" id="A0A8K0CX36"/>
<evidence type="ECO:0000256" key="1">
    <source>
        <dbReference type="SAM" id="MobiDB-lite"/>
    </source>
</evidence>
<organism evidence="3 4">
    <name type="scientific">Ignelater luminosus</name>
    <name type="common">Cucubano</name>
    <name type="synonym">Pyrophorus luminosus</name>
    <dbReference type="NCBI Taxonomy" id="2038154"/>
    <lineage>
        <taxon>Eukaryota</taxon>
        <taxon>Metazoa</taxon>
        <taxon>Ecdysozoa</taxon>
        <taxon>Arthropoda</taxon>
        <taxon>Hexapoda</taxon>
        <taxon>Insecta</taxon>
        <taxon>Pterygota</taxon>
        <taxon>Neoptera</taxon>
        <taxon>Endopterygota</taxon>
        <taxon>Coleoptera</taxon>
        <taxon>Polyphaga</taxon>
        <taxon>Elateriformia</taxon>
        <taxon>Elateroidea</taxon>
        <taxon>Elateridae</taxon>
        <taxon>Agrypninae</taxon>
        <taxon>Pyrophorini</taxon>
        <taxon>Ignelater</taxon>
    </lineage>
</organism>
<keyword evidence="2" id="KW-0812">Transmembrane</keyword>
<feature type="compositionally biased region" description="Low complexity" evidence="1">
    <location>
        <begin position="78"/>
        <end position="122"/>
    </location>
</feature>
<feature type="transmembrane region" description="Helical" evidence="2">
    <location>
        <begin position="16"/>
        <end position="37"/>
    </location>
</feature>
<sequence>DPALVWRQLYRLSQNLVMVAKIAALLVVISAVAPVAYSQFGLDAMCESCDDDEDDFLSALFCGFLCEDAEKDEEEETTTISGATTAAGGEAATTPAAAGGSSEAASSAASEGSSAATTAAAK</sequence>
<feature type="non-terminal residue" evidence="3">
    <location>
        <position position="122"/>
    </location>
</feature>
<reference evidence="3" key="1">
    <citation type="submission" date="2019-08" db="EMBL/GenBank/DDBJ databases">
        <title>The genome of the North American firefly Photinus pyralis.</title>
        <authorList>
            <consortium name="Photinus pyralis genome working group"/>
            <person name="Fallon T.R."/>
            <person name="Sander Lower S.E."/>
            <person name="Weng J.-K."/>
        </authorList>
    </citation>
    <scope>NUCLEOTIDE SEQUENCE</scope>
    <source>
        <strain evidence="3">TRF0915ILg1</strain>
        <tissue evidence="3">Whole body</tissue>
    </source>
</reference>
<proteinExistence type="predicted"/>
<evidence type="ECO:0000313" key="3">
    <source>
        <dbReference type="EMBL" id="KAF2894049.1"/>
    </source>
</evidence>
<dbReference type="Proteomes" id="UP000801492">
    <property type="component" value="Unassembled WGS sequence"/>
</dbReference>